<dbReference type="OrthoDB" id="9764953at2"/>
<evidence type="ECO:0000313" key="4">
    <source>
        <dbReference type="EMBL" id="EDM28015.1"/>
    </source>
</evidence>
<evidence type="ECO:0000313" key="5">
    <source>
        <dbReference type="Proteomes" id="UP000004947"/>
    </source>
</evidence>
<dbReference type="GO" id="GO:0016787">
    <property type="term" value="F:hydrolase activity"/>
    <property type="evidence" value="ECO:0007669"/>
    <property type="project" value="UniProtKB-KW"/>
</dbReference>
<dbReference type="AlphaFoldDB" id="A6DJE1"/>
<evidence type="ECO:0000259" key="3">
    <source>
        <dbReference type="Pfam" id="PF01738"/>
    </source>
</evidence>
<accession>A6DJE1</accession>
<dbReference type="Proteomes" id="UP000004947">
    <property type="component" value="Unassembled WGS sequence"/>
</dbReference>
<keyword evidence="5" id="KW-1185">Reference proteome</keyword>
<dbReference type="STRING" id="313628.LNTAR_11701"/>
<comment type="caution">
    <text evidence="4">The sequence shown here is derived from an EMBL/GenBank/DDBJ whole genome shotgun (WGS) entry which is preliminary data.</text>
</comment>
<keyword evidence="1" id="KW-0732">Signal</keyword>
<dbReference type="eggNOG" id="COG4099">
    <property type="taxonomic scope" value="Bacteria"/>
</dbReference>
<dbReference type="EMBL" id="ABCK01000006">
    <property type="protein sequence ID" value="EDM28015.1"/>
    <property type="molecule type" value="Genomic_DNA"/>
</dbReference>
<evidence type="ECO:0000256" key="2">
    <source>
        <dbReference type="ARBA" id="ARBA00022801"/>
    </source>
</evidence>
<dbReference type="Pfam" id="PF01738">
    <property type="entry name" value="DLH"/>
    <property type="match status" value="1"/>
</dbReference>
<gene>
    <name evidence="4" type="ORF">LNTAR_11701</name>
</gene>
<dbReference type="RefSeq" id="WP_007278012.1">
    <property type="nucleotide sequence ID" value="NZ_ABCK01000006.1"/>
</dbReference>
<dbReference type="Gene3D" id="3.40.50.1820">
    <property type="entry name" value="alpha/beta hydrolase"/>
    <property type="match status" value="1"/>
</dbReference>
<dbReference type="InterPro" id="IPR050955">
    <property type="entry name" value="Plant_Biomass_Hydrol_Est"/>
</dbReference>
<organism evidence="4 5">
    <name type="scientific">Lentisphaera araneosa HTCC2155</name>
    <dbReference type="NCBI Taxonomy" id="313628"/>
    <lineage>
        <taxon>Bacteria</taxon>
        <taxon>Pseudomonadati</taxon>
        <taxon>Lentisphaerota</taxon>
        <taxon>Lentisphaeria</taxon>
        <taxon>Lentisphaerales</taxon>
        <taxon>Lentisphaeraceae</taxon>
        <taxon>Lentisphaera</taxon>
    </lineage>
</organism>
<dbReference type="PANTHER" id="PTHR43037:SF5">
    <property type="entry name" value="FERULOYL ESTERASE"/>
    <property type="match status" value="1"/>
</dbReference>
<dbReference type="PANTHER" id="PTHR43037">
    <property type="entry name" value="UNNAMED PRODUCT-RELATED"/>
    <property type="match status" value="1"/>
</dbReference>
<keyword evidence="2" id="KW-0378">Hydrolase</keyword>
<dbReference type="SUPFAM" id="SSF53474">
    <property type="entry name" value="alpha/beta-Hydrolases"/>
    <property type="match status" value="1"/>
</dbReference>
<protein>
    <submittedName>
        <fullName evidence="4">Phospholipase/Carboxylesterase</fullName>
    </submittedName>
</protein>
<dbReference type="InterPro" id="IPR029058">
    <property type="entry name" value="AB_hydrolase_fold"/>
</dbReference>
<proteinExistence type="predicted"/>
<sequence length="254" mass="27954">MNKVLMCAVLICGILATTAYGQKKGKGGSPKTAFKMEFVTIPDNISSSFETLKKQVLLCHPLKNTKEKSPLVISLHGLGGGSKPVESRLRSSIIKELSKAENLKYGAKILVPQSDPTWNPESLSKMLDYILSEHKDIDVNRIYCVGYSMGGKGTWEWAMLEPKRFAAISPKGFIPDYSKTASMASLAIWAMVGTKDSQPRVDGISKMKDEFAKVNSNLVKLSIFEGANHKTASAQAKQVEGMYDWLFSHKNTSK</sequence>
<evidence type="ECO:0000256" key="1">
    <source>
        <dbReference type="ARBA" id="ARBA00022729"/>
    </source>
</evidence>
<name>A6DJE1_9BACT</name>
<reference evidence="4 5" key="1">
    <citation type="journal article" date="2010" name="J. Bacteriol.">
        <title>Genome sequence of Lentisphaera araneosa HTCC2155T, the type species of the order Lentisphaerales in the phylum Lentisphaerae.</title>
        <authorList>
            <person name="Thrash J.C."/>
            <person name="Cho J.C."/>
            <person name="Vergin K.L."/>
            <person name="Morris R.M."/>
            <person name="Giovannoni S.J."/>
        </authorList>
    </citation>
    <scope>NUCLEOTIDE SEQUENCE [LARGE SCALE GENOMIC DNA]</scope>
    <source>
        <strain evidence="4 5">HTCC2155</strain>
    </source>
</reference>
<dbReference type="InterPro" id="IPR002925">
    <property type="entry name" value="Dienelactn_hydro"/>
</dbReference>
<feature type="domain" description="Dienelactone hydrolase" evidence="3">
    <location>
        <begin position="131"/>
        <end position="235"/>
    </location>
</feature>